<dbReference type="AlphaFoldDB" id="A0A382IX62"/>
<proteinExistence type="predicted"/>
<feature type="non-terminal residue" evidence="1">
    <location>
        <position position="36"/>
    </location>
</feature>
<sequence length="36" mass="4330">MLSFSCQFSLNKVYQQVKRLDDRRNLTYDQTMISEA</sequence>
<reference evidence="1" key="1">
    <citation type="submission" date="2018-05" db="EMBL/GenBank/DDBJ databases">
        <authorList>
            <person name="Lanie J.A."/>
            <person name="Ng W.-L."/>
            <person name="Kazmierczak K.M."/>
            <person name="Andrzejewski T.M."/>
            <person name="Davidsen T.M."/>
            <person name="Wayne K.J."/>
            <person name="Tettelin H."/>
            <person name="Glass J.I."/>
            <person name="Rusch D."/>
            <person name="Podicherti R."/>
            <person name="Tsui H.-C.T."/>
            <person name="Winkler M.E."/>
        </authorList>
    </citation>
    <scope>NUCLEOTIDE SEQUENCE</scope>
</reference>
<evidence type="ECO:0000313" key="1">
    <source>
        <dbReference type="EMBL" id="SVC03727.1"/>
    </source>
</evidence>
<accession>A0A382IX62</accession>
<protein>
    <submittedName>
        <fullName evidence="1">Uncharacterized protein</fullName>
    </submittedName>
</protein>
<gene>
    <name evidence="1" type="ORF">METZ01_LOCUS256581</name>
</gene>
<organism evidence="1">
    <name type="scientific">marine metagenome</name>
    <dbReference type="NCBI Taxonomy" id="408172"/>
    <lineage>
        <taxon>unclassified sequences</taxon>
        <taxon>metagenomes</taxon>
        <taxon>ecological metagenomes</taxon>
    </lineage>
</organism>
<dbReference type="EMBL" id="UINC01069953">
    <property type="protein sequence ID" value="SVC03727.1"/>
    <property type="molecule type" value="Genomic_DNA"/>
</dbReference>
<name>A0A382IX62_9ZZZZ</name>